<name>A0AAU7X5I6_9HYPH</name>
<accession>A0AAU7X5I6</accession>
<organism evidence="2">
    <name type="scientific">Methyloraptor flagellatus</name>
    <dbReference type="NCBI Taxonomy" id="3162530"/>
    <lineage>
        <taxon>Bacteria</taxon>
        <taxon>Pseudomonadati</taxon>
        <taxon>Pseudomonadota</taxon>
        <taxon>Alphaproteobacteria</taxon>
        <taxon>Hyphomicrobiales</taxon>
        <taxon>Ancalomicrobiaceae</taxon>
        <taxon>Methyloraptor</taxon>
    </lineage>
</organism>
<evidence type="ECO:0000256" key="1">
    <source>
        <dbReference type="SAM" id="MobiDB-lite"/>
    </source>
</evidence>
<gene>
    <name evidence="2" type="ORF">ABS361_13070</name>
</gene>
<reference evidence="2" key="1">
    <citation type="submission" date="2024-06" db="EMBL/GenBank/DDBJ databases">
        <title>Methylostella associata gen. nov., sp. nov., a novel Ancalomicrobiaceae-affiliated facultatively methylotrophic bacteria that feed on methanotrophs of the genus Methylococcus.</title>
        <authorList>
            <person name="Saltykova V."/>
            <person name="Danilova O.V."/>
            <person name="Oshkin I.Y."/>
            <person name="Belova S.E."/>
            <person name="Pimenov N.V."/>
            <person name="Dedysh S.N."/>
        </authorList>
    </citation>
    <scope>NUCLEOTIDE SEQUENCE</scope>
    <source>
        <strain evidence="2">S20</strain>
    </source>
</reference>
<feature type="region of interest" description="Disordered" evidence="1">
    <location>
        <begin position="1"/>
        <end position="26"/>
    </location>
</feature>
<dbReference type="KEGG" id="mflg:ABS361_13070"/>
<evidence type="ECO:0000313" key="2">
    <source>
        <dbReference type="EMBL" id="XBY43035.1"/>
    </source>
</evidence>
<dbReference type="AlphaFoldDB" id="A0AAU7X5I6"/>
<feature type="compositionally biased region" description="Polar residues" evidence="1">
    <location>
        <begin position="1"/>
        <end position="14"/>
    </location>
</feature>
<proteinExistence type="predicted"/>
<dbReference type="RefSeq" id="WP_407048137.1">
    <property type="nucleotide sequence ID" value="NZ_CP158568.1"/>
</dbReference>
<dbReference type="EMBL" id="CP158568">
    <property type="protein sequence ID" value="XBY43035.1"/>
    <property type="molecule type" value="Genomic_DNA"/>
</dbReference>
<protein>
    <submittedName>
        <fullName evidence="2">Uncharacterized protein</fullName>
    </submittedName>
</protein>
<sequence length="55" mass="6125">MSETKVQEQQFEQSTPKRKDKVDLGQQYKSVGISAVAAAASFRTPKPKKPNNQMS</sequence>